<evidence type="ECO:0000256" key="1">
    <source>
        <dbReference type="ARBA" id="ARBA00000085"/>
    </source>
</evidence>
<dbReference type="SUPFAM" id="SSF47384">
    <property type="entry name" value="Homodimeric domain of signal transducing histidine kinase"/>
    <property type="match status" value="1"/>
</dbReference>
<dbReference type="Gene3D" id="1.10.287.130">
    <property type="match status" value="1"/>
</dbReference>
<keyword evidence="9" id="KW-0902">Two-component regulatory system</keyword>
<keyword evidence="7" id="KW-0378">Hydrolase</keyword>
<evidence type="ECO:0000256" key="5">
    <source>
        <dbReference type="ARBA" id="ARBA00022741"/>
    </source>
</evidence>
<keyword evidence="17" id="KW-1185">Reference proteome</keyword>
<dbReference type="Gene3D" id="3.30.565.10">
    <property type="entry name" value="Histidine kinase-like ATPase, C-terminal domain"/>
    <property type="match status" value="1"/>
</dbReference>
<evidence type="ECO:0000256" key="14">
    <source>
        <dbReference type="ARBA" id="ARBA00043094"/>
    </source>
</evidence>
<dbReference type="PANTHER" id="PTHR43065">
    <property type="entry name" value="SENSOR HISTIDINE KINASE"/>
    <property type="match status" value="1"/>
</dbReference>
<dbReference type="InterPro" id="IPR035965">
    <property type="entry name" value="PAS-like_dom_sf"/>
</dbReference>
<dbReference type="EC" id="2.7.13.3" evidence="2"/>
<dbReference type="PANTHER" id="PTHR43065:SF16">
    <property type="entry name" value="SENSORY HISTIDINE KINASE_PHOSPHATASE NTRB"/>
    <property type="match status" value="1"/>
</dbReference>
<keyword evidence="8" id="KW-0067">ATP-binding</keyword>
<keyword evidence="5" id="KW-0547">Nucleotide-binding</keyword>
<dbReference type="STRING" id="83767.SAMN05660652_00100"/>
<dbReference type="EMBL" id="FNCY01000001">
    <property type="protein sequence ID" value="SDG55074.1"/>
    <property type="molecule type" value="Genomic_DNA"/>
</dbReference>
<name>A0A1G7V5M6_9RHOO</name>
<evidence type="ECO:0000256" key="9">
    <source>
        <dbReference type="ARBA" id="ARBA00023012"/>
    </source>
</evidence>
<dbReference type="Pfam" id="PF00512">
    <property type="entry name" value="HisKA"/>
    <property type="match status" value="1"/>
</dbReference>
<protein>
    <recommendedName>
        <fullName evidence="12">Sensory histidine kinase/phosphatase NtrB</fullName>
        <ecNumber evidence="2">2.7.13.3</ecNumber>
    </recommendedName>
    <alternativeName>
        <fullName evidence="13">Nitrogen regulation protein NR(II)</fullName>
    </alternativeName>
    <alternativeName>
        <fullName evidence="14">Nitrogen regulator II</fullName>
    </alternativeName>
</protein>
<dbReference type="Gene3D" id="3.30.450.20">
    <property type="entry name" value="PAS domain"/>
    <property type="match status" value="1"/>
</dbReference>
<evidence type="ECO:0000313" key="17">
    <source>
        <dbReference type="Proteomes" id="UP000198607"/>
    </source>
</evidence>
<reference evidence="16 17" key="1">
    <citation type="submission" date="2016-10" db="EMBL/GenBank/DDBJ databases">
        <authorList>
            <person name="de Groot N.N."/>
        </authorList>
    </citation>
    <scope>NUCLEOTIDE SEQUENCE [LARGE SCALE GENOMIC DNA]</scope>
    <source>
        <strain evidence="16 17">DSM 5885</strain>
    </source>
</reference>
<dbReference type="InterPro" id="IPR004358">
    <property type="entry name" value="Sig_transdc_His_kin-like_C"/>
</dbReference>
<keyword evidence="4" id="KW-0808">Transferase</keyword>
<dbReference type="InterPro" id="IPR036097">
    <property type="entry name" value="HisK_dim/P_sf"/>
</dbReference>
<evidence type="ECO:0000256" key="12">
    <source>
        <dbReference type="ARBA" id="ARBA00039567"/>
    </source>
</evidence>
<dbReference type="GO" id="GO:0006355">
    <property type="term" value="P:regulation of DNA-templated transcription"/>
    <property type="evidence" value="ECO:0007669"/>
    <property type="project" value="InterPro"/>
</dbReference>
<dbReference type="InterPro" id="IPR005467">
    <property type="entry name" value="His_kinase_dom"/>
</dbReference>
<dbReference type="InterPro" id="IPR003661">
    <property type="entry name" value="HisK_dim/P_dom"/>
</dbReference>
<comment type="catalytic activity">
    <reaction evidence="1">
        <text>ATP + protein L-histidine = ADP + protein N-phospho-L-histidine.</text>
        <dbReference type="EC" id="2.7.13.3"/>
    </reaction>
</comment>
<dbReference type="SMART" id="SM00388">
    <property type="entry name" value="HisKA"/>
    <property type="match status" value="1"/>
</dbReference>
<dbReference type="OrthoDB" id="9789238at2"/>
<dbReference type="NCBIfam" id="NF008293">
    <property type="entry name" value="PRK11073.1"/>
    <property type="match status" value="1"/>
</dbReference>
<keyword evidence="6 16" id="KW-0418">Kinase</keyword>
<dbReference type="CDD" id="cd00082">
    <property type="entry name" value="HisKA"/>
    <property type="match status" value="1"/>
</dbReference>
<gene>
    <name evidence="16" type="ORF">SAMN05660652_00100</name>
</gene>
<dbReference type="SUPFAM" id="SSF55874">
    <property type="entry name" value="ATPase domain of HSP90 chaperone/DNA topoisomerase II/histidine kinase"/>
    <property type="match status" value="1"/>
</dbReference>
<dbReference type="GO" id="GO:0005524">
    <property type="term" value="F:ATP binding"/>
    <property type="evidence" value="ECO:0007669"/>
    <property type="project" value="UniProtKB-KW"/>
</dbReference>
<comment type="function">
    <text evidence="11">Member of the two-component regulatory system NtrB/NtrC, which controls expression of the nitrogen-regulated (ntr) genes in response to nitrogen limitation. Under conditions of nitrogen limitation, NtrB autophosphorylates and transfers the phosphoryl group to NtrC. In the presence of nitrogen, acts as a phosphatase that dephosphorylates and inactivates NtrC.</text>
</comment>
<evidence type="ECO:0000256" key="11">
    <source>
        <dbReference type="ARBA" id="ARBA00037696"/>
    </source>
</evidence>
<keyword evidence="10" id="KW-0535">Nitrogen fixation</keyword>
<dbReference type="CDD" id="cd00130">
    <property type="entry name" value="PAS"/>
    <property type="match status" value="1"/>
</dbReference>
<evidence type="ECO:0000256" key="2">
    <source>
        <dbReference type="ARBA" id="ARBA00012438"/>
    </source>
</evidence>
<dbReference type="PRINTS" id="PR00344">
    <property type="entry name" value="BCTRLSENSOR"/>
</dbReference>
<dbReference type="InterPro" id="IPR000014">
    <property type="entry name" value="PAS"/>
</dbReference>
<evidence type="ECO:0000256" key="8">
    <source>
        <dbReference type="ARBA" id="ARBA00022840"/>
    </source>
</evidence>
<evidence type="ECO:0000256" key="13">
    <source>
        <dbReference type="ARBA" id="ARBA00042313"/>
    </source>
</evidence>
<dbReference type="InterPro" id="IPR003594">
    <property type="entry name" value="HATPase_dom"/>
</dbReference>
<evidence type="ECO:0000256" key="10">
    <source>
        <dbReference type="ARBA" id="ARBA00023231"/>
    </source>
</evidence>
<dbReference type="SUPFAM" id="SSF55785">
    <property type="entry name" value="PYP-like sensor domain (PAS domain)"/>
    <property type="match status" value="1"/>
</dbReference>
<evidence type="ECO:0000256" key="3">
    <source>
        <dbReference type="ARBA" id="ARBA00022553"/>
    </source>
</evidence>
<evidence type="ECO:0000313" key="16">
    <source>
        <dbReference type="EMBL" id="SDG55074.1"/>
    </source>
</evidence>
<organism evidence="16 17">
    <name type="scientific">Propionivibrio dicarboxylicus</name>
    <dbReference type="NCBI Taxonomy" id="83767"/>
    <lineage>
        <taxon>Bacteria</taxon>
        <taxon>Pseudomonadati</taxon>
        <taxon>Pseudomonadota</taxon>
        <taxon>Betaproteobacteria</taxon>
        <taxon>Rhodocyclales</taxon>
        <taxon>Rhodocyclaceae</taxon>
        <taxon>Propionivibrio</taxon>
    </lineage>
</organism>
<evidence type="ECO:0000259" key="15">
    <source>
        <dbReference type="PROSITE" id="PS50109"/>
    </source>
</evidence>
<evidence type="ECO:0000256" key="4">
    <source>
        <dbReference type="ARBA" id="ARBA00022679"/>
    </source>
</evidence>
<dbReference type="InterPro" id="IPR036890">
    <property type="entry name" value="HATPase_C_sf"/>
</dbReference>
<keyword evidence="3" id="KW-0597">Phosphoprotein</keyword>
<dbReference type="SMART" id="SM00387">
    <property type="entry name" value="HATPase_c"/>
    <property type="match status" value="1"/>
</dbReference>
<dbReference type="Pfam" id="PF00989">
    <property type="entry name" value="PAS"/>
    <property type="match status" value="1"/>
</dbReference>
<sequence length="363" mass="40300">MSEAAPNPFAGLDLLSSSVVLLDGTFRVRYINAAAENLLAVSRKAVIGETLDAIAICSPVLHEALENAGRHGWGYTGQNVELRRNDDVTLHLNCTVNPTELPEAGLLVELWPIDQQLKATREERLIEQQIANRELIRNLAHEIKNPLGGIRGAAQLLEHELNNPGLREYTQVIIKEADRLQDLMKRLLSPHRPMQPAPVNIHEILERVRSLLKAEFPTTLRLVRDYDTSLPDLIGDREQLIQAVLNIARNAAQAIQGQPHPQEDGALRLGGQLILRTRVARQVTLAKKRHRLALELQVVDNGPGIPDDIRERMFYPLVSGREGGSGLGLTLAQSFVQQHQGTIECESRPGYTCFTIRLPLGSP</sequence>
<accession>A0A1G7V5M6</accession>
<dbReference type="Proteomes" id="UP000198607">
    <property type="component" value="Unassembled WGS sequence"/>
</dbReference>
<proteinExistence type="predicted"/>
<evidence type="ECO:0000256" key="7">
    <source>
        <dbReference type="ARBA" id="ARBA00022801"/>
    </source>
</evidence>
<dbReference type="PROSITE" id="PS50109">
    <property type="entry name" value="HIS_KIN"/>
    <property type="match status" value="1"/>
</dbReference>
<feature type="domain" description="Histidine kinase" evidence="15">
    <location>
        <begin position="138"/>
        <end position="362"/>
    </location>
</feature>
<dbReference type="AlphaFoldDB" id="A0A1G7V5M6"/>
<dbReference type="GO" id="GO:0000155">
    <property type="term" value="F:phosphorelay sensor kinase activity"/>
    <property type="evidence" value="ECO:0007669"/>
    <property type="project" value="InterPro"/>
</dbReference>
<evidence type="ECO:0000256" key="6">
    <source>
        <dbReference type="ARBA" id="ARBA00022777"/>
    </source>
</evidence>
<dbReference type="Pfam" id="PF02518">
    <property type="entry name" value="HATPase_c"/>
    <property type="match status" value="1"/>
</dbReference>
<dbReference type="InterPro" id="IPR013767">
    <property type="entry name" value="PAS_fold"/>
</dbReference>
<dbReference type="GO" id="GO:0016787">
    <property type="term" value="F:hydrolase activity"/>
    <property type="evidence" value="ECO:0007669"/>
    <property type="project" value="UniProtKB-KW"/>
</dbReference>
<dbReference type="RefSeq" id="WP_091931747.1">
    <property type="nucleotide sequence ID" value="NZ_FNCY01000001.1"/>
</dbReference>